<organism evidence="1 2">
    <name type="scientific">Notoacmeibacter ruber</name>
    <dbReference type="NCBI Taxonomy" id="2670375"/>
    <lineage>
        <taxon>Bacteria</taxon>
        <taxon>Pseudomonadati</taxon>
        <taxon>Pseudomonadota</taxon>
        <taxon>Alphaproteobacteria</taxon>
        <taxon>Hyphomicrobiales</taxon>
        <taxon>Notoacmeibacteraceae</taxon>
        <taxon>Notoacmeibacter</taxon>
    </lineage>
</organism>
<comment type="caution">
    <text evidence="1">The sequence shown here is derived from an EMBL/GenBank/DDBJ whole genome shotgun (WGS) entry which is preliminary data.</text>
</comment>
<reference evidence="1 2" key="1">
    <citation type="submission" date="2018-10" db="EMBL/GenBank/DDBJ databases">
        <title>Notoacmeibacter sp. M2BS9Y-3-1, whole genome shotgun sequence.</title>
        <authorList>
            <person name="Tuo L."/>
        </authorList>
    </citation>
    <scope>NUCLEOTIDE SEQUENCE [LARGE SCALE GENOMIC DNA]</scope>
    <source>
        <strain evidence="1 2">M2BS9Y-3-1</strain>
    </source>
</reference>
<gene>
    <name evidence="1" type="ORF">D8780_04210</name>
</gene>
<accession>A0A3L7J9U5</accession>
<dbReference type="Proteomes" id="UP000281094">
    <property type="component" value="Unassembled WGS sequence"/>
</dbReference>
<dbReference type="EMBL" id="RCWN01000001">
    <property type="protein sequence ID" value="RLQ87528.1"/>
    <property type="molecule type" value="Genomic_DNA"/>
</dbReference>
<protein>
    <submittedName>
        <fullName evidence="1">Uncharacterized protein</fullName>
    </submittedName>
</protein>
<sequence length="59" mass="6191">MRDQCAFADIGCSRFWCENGASAAPPEEHTGEYRAVEKEQLAGMAKGGLTDAATSAIIG</sequence>
<evidence type="ECO:0000313" key="2">
    <source>
        <dbReference type="Proteomes" id="UP000281094"/>
    </source>
</evidence>
<proteinExistence type="predicted"/>
<name>A0A3L7J9U5_9HYPH</name>
<keyword evidence="2" id="KW-1185">Reference proteome</keyword>
<dbReference type="AlphaFoldDB" id="A0A3L7J9U5"/>
<evidence type="ECO:0000313" key="1">
    <source>
        <dbReference type="EMBL" id="RLQ87528.1"/>
    </source>
</evidence>